<dbReference type="RefSeq" id="WP_203667537.1">
    <property type="nucleotide sequence ID" value="NZ_BONO01000004.1"/>
</dbReference>
<evidence type="ECO:0000256" key="4">
    <source>
        <dbReference type="ARBA" id="ARBA00023136"/>
    </source>
</evidence>
<accession>A0A919P9D2</accession>
<organism evidence="6 7">
    <name type="scientific">Cellulomonas pakistanensis</name>
    <dbReference type="NCBI Taxonomy" id="992287"/>
    <lineage>
        <taxon>Bacteria</taxon>
        <taxon>Bacillati</taxon>
        <taxon>Actinomycetota</taxon>
        <taxon>Actinomycetes</taxon>
        <taxon>Micrococcales</taxon>
        <taxon>Cellulomonadaceae</taxon>
        <taxon>Cellulomonas</taxon>
    </lineage>
</organism>
<keyword evidence="7" id="KW-1185">Reference proteome</keyword>
<comment type="caution">
    <text evidence="6">The sequence shown here is derived from an EMBL/GenBank/DDBJ whole genome shotgun (WGS) entry which is preliminary data.</text>
</comment>
<dbReference type="InterPro" id="IPR022781">
    <property type="entry name" value="Flagellar_biosynth_FliO"/>
</dbReference>
<evidence type="ECO:0000313" key="6">
    <source>
        <dbReference type="EMBL" id="GIG35508.1"/>
    </source>
</evidence>
<evidence type="ECO:0000256" key="3">
    <source>
        <dbReference type="ARBA" id="ARBA00022989"/>
    </source>
</evidence>
<feature type="transmembrane region" description="Helical" evidence="5">
    <location>
        <begin position="6"/>
        <end position="25"/>
    </location>
</feature>
<reference evidence="6" key="1">
    <citation type="submission" date="2021-01" db="EMBL/GenBank/DDBJ databases">
        <title>Whole genome shotgun sequence of Cellulomonas pakistanensis NBRC 110800.</title>
        <authorList>
            <person name="Komaki H."/>
            <person name="Tamura T."/>
        </authorList>
    </citation>
    <scope>NUCLEOTIDE SEQUENCE</scope>
    <source>
        <strain evidence="6">NBRC 110800</strain>
    </source>
</reference>
<evidence type="ECO:0000256" key="5">
    <source>
        <dbReference type="RuleBase" id="RU362064"/>
    </source>
</evidence>
<proteinExistence type="inferred from homology"/>
<protein>
    <recommendedName>
        <fullName evidence="5">Flagellar protein</fullName>
    </recommendedName>
</protein>
<comment type="subcellular location">
    <subcellularLocation>
        <location evidence="5">Cell membrane</location>
    </subcellularLocation>
    <subcellularLocation>
        <location evidence="5">Bacterial flagellum basal body</location>
    </subcellularLocation>
</comment>
<comment type="similarity">
    <text evidence="5">Belongs to the FliO/MopB family.</text>
</comment>
<keyword evidence="4 5" id="KW-0472">Membrane</keyword>
<keyword evidence="2 5" id="KW-0812">Transmembrane</keyword>
<dbReference type="Pfam" id="PF04347">
    <property type="entry name" value="FliO"/>
    <property type="match status" value="1"/>
</dbReference>
<keyword evidence="1 5" id="KW-1003">Cell membrane</keyword>
<gene>
    <name evidence="6" type="ORF">Cpa01nite_08890</name>
</gene>
<keyword evidence="3 5" id="KW-1133">Transmembrane helix</keyword>
<dbReference type="GO" id="GO:0044781">
    <property type="term" value="P:bacterial-type flagellum organization"/>
    <property type="evidence" value="ECO:0007669"/>
    <property type="project" value="UniProtKB-UniRule"/>
</dbReference>
<evidence type="ECO:0000256" key="2">
    <source>
        <dbReference type="ARBA" id="ARBA00022692"/>
    </source>
</evidence>
<dbReference type="GO" id="GO:0005886">
    <property type="term" value="C:plasma membrane"/>
    <property type="evidence" value="ECO:0007669"/>
    <property type="project" value="UniProtKB-SubCell"/>
</dbReference>
<name>A0A919P9D2_9CELL</name>
<dbReference type="Proteomes" id="UP000642125">
    <property type="component" value="Unassembled WGS sequence"/>
</dbReference>
<evidence type="ECO:0000256" key="1">
    <source>
        <dbReference type="ARBA" id="ARBA00022475"/>
    </source>
</evidence>
<dbReference type="GO" id="GO:0009425">
    <property type="term" value="C:bacterial-type flagellum basal body"/>
    <property type="evidence" value="ECO:0007669"/>
    <property type="project" value="UniProtKB-SubCell"/>
</dbReference>
<keyword evidence="5" id="KW-0975">Bacterial flagellum</keyword>
<dbReference type="NCBIfam" id="TIGR03500">
    <property type="entry name" value="FliO_TIGR"/>
    <property type="match status" value="1"/>
</dbReference>
<dbReference type="EMBL" id="BONO01000004">
    <property type="protein sequence ID" value="GIG35508.1"/>
    <property type="molecule type" value="Genomic_DNA"/>
</dbReference>
<evidence type="ECO:0000313" key="7">
    <source>
        <dbReference type="Proteomes" id="UP000642125"/>
    </source>
</evidence>
<dbReference type="AlphaFoldDB" id="A0A919P9D2"/>
<sequence>MDSAVLGLRVLLALACVIGLIWVLARRAGWGKGRRRPAGPAVEVVGRQALGRHAGVAVVAVGDRRLLLGYGEQNVTMLTELDAAPAADDAEGDETDVPAVPMTLGALAAAVLPTPRRTRAVATEPAVVAVTAPGFEAALAAASADAASAAPAPAAPAGLAGPEVAQVDAGARVTALHGSVLAPSTWKQAVAALRERTVRR</sequence>